<evidence type="ECO:0000256" key="9">
    <source>
        <dbReference type="ARBA" id="ARBA00023588"/>
    </source>
</evidence>
<comment type="similarity">
    <text evidence="10">Belongs to the acyltransferase CrtO family.</text>
</comment>
<name>A0A4Z0MEN0_9BACT</name>
<dbReference type="RefSeq" id="WP_135532491.1">
    <property type="nucleotide sequence ID" value="NZ_SRKZ01000007.1"/>
</dbReference>
<accession>A0A4Z0MEN0</accession>
<keyword evidence="15" id="KW-1185">Reference proteome</keyword>
<dbReference type="GO" id="GO:0016746">
    <property type="term" value="F:acyltransferase activity"/>
    <property type="evidence" value="ECO:0007669"/>
    <property type="project" value="UniProtKB-KW"/>
</dbReference>
<sequence length="186" mass="21283">MPPTPKKSEVPTSAVLAFYNAVPSVFWSVLHLVPLSLFCYQYLPRLWLYGSIGVSLLMYAIPKAWFRRWQLSARPVAYQRLGIAIVGHLTQHGSVVHGLIRRHYPQYRRARSRQSVAGLLGNTYHMERFHVAALVFFLLCSISAATQGRWGWAVGLAVLNITYNLYPIWLQQYLRLRLTSINRPGS</sequence>
<dbReference type="OrthoDB" id="883215at2"/>
<keyword evidence="4 13" id="KW-0812">Transmembrane</keyword>
<evidence type="ECO:0000256" key="4">
    <source>
        <dbReference type="ARBA" id="ARBA00022692"/>
    </source>
</evidence>
<evidence type="ECO:0000256" key="1">
    <source>
        <dbReference type="ARBA" id="ARBA00004162"/>
    </source>
</evidence>
<keyword evidence="7 13" id="KW-0472">Membrane</keyword>
<dbReference type="UniPathway" id="UPA00029">
    <property type="reaction ID" value="UER00560"/>
</dbReference>
<evidence type="ECO:0000256" key="10">
    <source>
        <dbReference type="ARBA" id="ARBA00023603"/>
    </source>
</evidence>
<dbReference type="GO" id="GO:0005886">
    <property type="term" value="C:plasma membrane"/>
    <property type="evidence" value="ECO:0007669"/>
    <property type="project" value="UniProtKB-SubCell"/>
</dbReference>
<evidence type="ECO:0000256" key="6">
    <source>
        <dbReference type="ARBA" id="ARBA00022989"/>
    </source>
</evidence>
<comment type="pathway">
    <text evidence="9">Carotenoid biosynthesis; staphyloxanthin biosynthesis; staphyloxanthin from farnesyl diphosphate: step 5/5.</text>
</comment>
<keyword evidence="2" id="KW-1003">Cell membrane</keyword>
<keyword evidence="8" id="KW-0012">Acyltransferase</keyword>
<organism evidence="14 15">
    <name type="scientific">Hymenobacter wooponensis</name>
    <dbReference type="NCBI Taxonomy" id="1525360"/>
    <lineage>
        <taxon>Bacteria</taxon>
        <taxon>Pseudomonadati</taxon>
        <taxon>Bacteroidota</taxon>
        <taxon>Cytophagia</taxon>
        <taxon>Cytophagales</taxon>
        <taxon>Hymenobacteraceae</taxon>
        <taxon>Hymenobacter</taxon>
    </lineage>
</organism>
<evidence type="ECO:0000256" key="3">
    <source>
        <dbReference type="ARBA" id="ARBA00022679"/>
    </source>
</evidence>
<evidence type="ECO:0000256" key="12">
    <source>
        <dbReference type="ARBA" id="ARBA00025324"/>
    </source>
</evidence>
<reference evidence="14 15" key="1">
    <citation type="submission" date="2019-04" db="EMBL/GenBank/DDBJ databases">
        <authorList>
            <person name="Feng G."/>
            <person name="Zhang J."/>
            <person name="Zhu H."/>
        </authorList>
    </citation>
    <scope>NUCLEOTIDE SEQUENCE [LARGE SCALE GENOMIC DNA]</scope>
    <source>
        <strain evidence="14 15">JCM 19491</strain>
    </source>
</reference>
<evidence type="ECO:0000313" key="14">
    <source>
        <dbReference type="EMBL" id="TGD77817.1"/>
    </source>
</evidence>
<feature type="transmembrane region" description="Helical" evidence="13">
    <location>
        <begin position="46"/>
        <end position="66"/>
    </location>
</feature>
<feature type="transmembrane region" description="Helical" evidence="13">
    <location>
        <begin position="12"/>
        <end position="34"/>
    </location>
</feature>
<evidence type="ECO:0000256" key="11">
    <source>
        <dbReference type="ARBA" id="ARBA00023667"/>
    </source>
</evidence>
<dbReference type="Pfam" id="PF18927">
    <property type="entry name" value="CrtO"/>
    <property type="match status" value="1"/>
</dbReference>
<evidence type="ECO:0000256" key="13">
    <source>
        <dbReference type="SAM" id="Phobius"/>
    </source>
</evidence>
<gene>
    <name evidence="14" type="ORF">EU557_21215</name>
</gene>
<protein>
    <recommendedName>
        <fullName evidence="11">Glycosyl-4,4'-diaponeurosporenoate acyltransferase</fullName>
    </recommendedName>
</protein>
<evidence type="ECO:0000313" key="15">
    <source>
        <dbReference type="Proteomes" id="UP000298284"/>
    </source>
</evidence>
<dbReference type="AlphaFoldDB" id="A0A4Z0MEN0"/>
<comment type="caution">
    <text evidence="14">The sequence shown here is derived from an EMBL/GenBank/DDBJ whole genome shotgun (WGS) entry which is preliminary data.</text>
</comment>
<dbReference type="EMBL" id="SRKZ01000007">
    <property type="protein sequence ID" value="TGD77817.1"/>
    <property type="molecule type" value="Genomic_DNA"/>
</dbReference>
<keyword evidence="6 13" id="KW-1133">Transmembrane helix</keyword>
<evidence type="ECO:0000256" key="7">
    <source>
        <dbReference type="ARBA" id="ARBA00023136"/>
    </source>
</evidence>
<evidence type="ECO:0000256" key="8">
    <source>
        <dbReference type="ARBA" id="ARBA00023315"/>
    </source>
</evidence>
<keyword evidence="3" id="KW-0808">Transferase</keyword>
<evidence type="ECO:0000256" key="2">
    <source>
        <dbReference type="ARBA" id="ARBA00022475"/>
    </source>
</evidence>
<proteinExistence type="inferred from homology"/>
<dbReference type="Proteomes" id="UP000298284">
    <property type="component" value="Unassembled WGS sequence"/>
</dbReference>
<dbReference type="InterPro" id="IPR044021">
    <property type="entry name" value="CrtO"/>
</dbReference>
<feature type="transmembrane region" description="Helical" evidence="13">
    <location>
        <begin position="152"/>
        <end position="170"/>
    </location>
</feature>
<feature type="transmembrane region" description="Helical" evidence="13">
    <location>
        <begin position="129"/>
        <end position="146"/>
    </location>
</feature>
<evidence type="ECO:0000256" key="5">
    <source>
        <dbReference type="ARBA" id="ARBA00022729"/>
    </source>
</evidence>
<comment type="subcellular location">
    <subcellularLocation>
        <location evidence="1">Cell membrane</location>
        <topology evidence="1">Single-pass membrane protein</topology>
    </subcellularLocation>
</comment>
<keyword evidence="5" id="KW-0732">Signal</keyword>
<comment type="function">
    <text evidence="12">Catalyzes the acylation of glycosyl-4,4'-diaponeurosporenoate, i.e. the esterification of glucose at the C6'' position with the carboxyl group of the C(15) fatty acid 12-methyltetradecanoic acid, to yield staphyloxanthin. This is the last step in the biosynthesis of this orange pigment, present in most staphylococci strains.</text>
</comment>